<comment type="similarity">
    <text evidence="1">Belongs to the ROK (NagC/XylR) family.</text>
</comment>
<evidence type="ECO:0000313" key="3">
    <source>
        <dbReference type="Proteomes" id="UP000006556"/>
    </source>
</evidence>
<dbReference type="HOGENOM" id="CLU_036604_0_4_9"/>
<keyword evidence="3" id="KW-1185">Reference proteome</keyword>
<sequence length="337" mass="34064">MNSFYVIGVDLGGTKIYTALAADDGRVLSEIKLPTEAGRGLQGVIDRIVHSVEQVRENVAVPPQKVLALALGAPGPLDTAGGVIHFAPNLRWNNVPIRQILEERLSLPVLLDNDANLAALGEHVFGAGRGCGNMVYITVSTGVGGGLILDGKLYRGSSDGAGEIGHMTVLPDGPVCSCGNRGCLEAMASGTAIARAAAELVASGGGRKILAAAGGDPGRINAAAVAAAAAGGDPEAAAIIDRAAGYLGIGVASILNLLNPAMVVLGGGVMEIGEPVWKGVRREVQARALQAARSRARLVPAELGGRAGVMGAIALALQEIADGNCLPPAAAEHRNGR</sequence>
<dbReference type="Proteomes" id="UP000006556">
    <property type="component" value="Chromosome"/>
</dbReference>
<dbReference type="PANTHER" id="PTHR18964">
    <property type="entry name" value="ROK (REPRESSOR, ORF, KINASE) FAMILY"/>
    <property type="match status" value="1"/>
</dbReference>
<dbReference type="CDD" id="cd24076">
    <property type="entry name" value="ASKHA_ATPase_ROK_BsXylR-like"/>
    <property type="match status" value="1"/>
</dbReference>
<dbReference type="PANTHER" id="PTHR18964:SF149">
    <property type="entry name" value="BIFUNCTIONAL UDP-N-ACETYLGLUCOSAMINE 2-EPIMERASE_N-ACETYLMANNOSAMINE KINASE"/>
    <property type="match status" value="1"/>
</dbReference>
<accession>A5CYL2</accession>
<keyword evidence="2" id="KW-0808">Transferase</keyword>
<keyword evidence="2" id="KW-0418">Kinase</keyword>
<dbReference type="InterPro" id="IPR049874">
    <property type="entry name" value="ROK_cs"/>
</dbReference>
<dbReference type="EMBL" id="AP009389">
    <property type="protein sequence ID" value="BAF60915.1"/>
    <property type="molecule type" value="Genomic_DNA"/>
</dbReference>
<dbReference type="eggNOG" id="COG1940">
    <property type="taxonomic scope" value="Bacteria"/>
</dbReference>
<dbReference type="InterPro" id="IPR000600">
    <property type="entry name" value="ROK"/>
</dbReference>
<dbReference type="AlphaFoldDB" id="A5CYL2"/>
<dbReference type="SUPFAM" id="SSF53067">
    <property type="entry name" value="Actin-like ATPase domain"/>
    <property type="match status" value="1"/>
</dbReference>
<dbReference type="PROSITE" id="PS01125">
    <property type="entry name" value="ROK"/>
    <property type="match status" value="1"/>
</dbReference>
<dbReference type="InterPro" id="IPR043129">
    <property type="entry name" value="ATPase_NBD"/>
</dbReference>
<proteinExistence type="inferred from homology"/>
<organism evidence="2 3">
    <name type="scientific">Pelotomaculum thermopropionicum (strain DSM 13744 / JCM 10971 / SI)</name>
    <dbReference type="NCBI Taxonomy" id="370438"/>
    <lineage>
        <taxon>Bacteria</taxon>
        <taxon>Bacillati</taxon>
        <taxon>Bacillota</taxon>
        <taxon>Clostridia</taxon>
        <taxon>Eubacteriales</taxon>
        <taxon>Desulfotomaculaceae</taxon>
        <taxon>Pelotomaculum</taxon>
    </lineage>
</organism>
<evidence type="ECO:0000256" key="1">
    <source>
        <dbReference type="ARBA" id="ARBA00006479"/>
    </source>
</evidence>
<dbReference type="STRING" id="370438.PTH_2734"/>
<dbReference type="Pfam" id="PF00480">
    <property type="entry name" value="ROK"/>
    <property type="match status" value="1"/>
</dbReference>
<reference evidence="3" key="1">
    <citation type="journal article" date="2008" name="Genome Res.">
        <title>The genome of Pelotomaculum thermopropionicum reveals niche-associated evolution in anaerobic microbiota.</title>
        <authorList>
            <person name="Kosaka T."/>
            <person name="Kato S."/>
            <person name="Shimoyama T."/>
            <person name="Ishii S."/>
            <person name="Abe T."/>
            <person name="Watanabe K."/>
        </authorList>
    </citation>
    <scope>NUCLEOTIDE SEQUENCE [LARGE SCALE GENOMIC DNA]</scope>
    <source>
        <strain evidence="3">DSM 13744 / JCM 10971 / SI</strain>
    </source>
</reference>
<gene>
    <name evidence="2" type="primary">NagC</name>
    <name evidence="2" type="ordered locus">PTH_2734</name>
</gene>
<evidence type="ECO:0000313" key="2">
    <source>
        <dbReference type="EMBL" id="BAF60915.1"/>
    </source>
</evidence>
<dbReference type="GO" id="GO:0016301">
    <property type="term" value="F:kinase activity"/>
    <property type="evidence" value="ECO:0007669"/>
    <property type="project" value="UniProtKB-KW"/>
</dbReference>
<dbReference type="KEGG" id="pth:PTH_2734"/>
<name>A5CYL2_PELTS</name>
<protein>
    <submittedName>
        <fullName evidence="2">Transcriptional regulator/sugar kinase</fullName>
    </submittedName>
</protein>
<dbReference type="Gene3D" id="3.30.420.40">
    <property type="match status" value="2"/>
</dbReference>